<keyword evidence="2" id="KW-1185">Reference proteome</keyword>
<dbReference type="EMBL" id="LKEJ01000022">
    <property type="protein sequence ID" value="KTB71121.1"/>
    <property type="molecule type" value="Genomic_DNA"/>
</dbReference>
<evidence type="ECO:0000313" key="2">
    <source>
        <dbReference type="Proteomes" id="UP000053048"/>
    </source>
</evidence>
<comment type="caution">
    <text evidence="1">The sequence shown here is derived from an EMBL/GenBank/DDBJ whole genome shotgun (WGS) entry which is preliminary data.</text>
</comment>
<protein>
    <submittedName>
        <fullName evidence="1">Uncharacterized protein</fullName>
    </submittedName>
</protein>
<name>A0A0W0IDY9_PSEVI</name>
<accession>A0A0W0IDY9</accession>
<dbReference type="Proteomes" id="UP000053048">
    <property type="component" value="Unassembled WGS sequence"/>
</dbReference>
<gene>
    <name evidence="1" type="ORF">AO067_24745</name>
</gene>
<reference evidence="1 2" key="1">
    <citation type="submission" date="2015-09" db="EMBL/GenBank/DDBJ databases">
        <title>Genome sequence of ICMP 13104.</title>
        <authorList>
            <person name="Visnovsky S."/>
            <person name="Lu A."/>
            <person name="Panda P."/>
            <person name="Pitman A."/>
        </authorList>
    </citation>
    <scope>NUCLEOTIDE SEQUENCE [LARGE SCALE GENOMIC DNA]</scope>
    <source>
        <strain evidence="1 2">ICMP 13104</strain>
    </source>
</reference>
<organism evidence="1 2">
    <name type="scientific">Pseudomonas viridiflava ICMP 13104</name>
    <dbReference type="NCBI Taxonomy" id="1198305"/>
    <lineage>
        <taxon>Bacteria</taxon>
        <taxon>Pseudomonadati</taxon>
        <taxon>Pseudomonadota</taxon>
        <taxon>Gammaproteobacteria</taxon>
        <taxon>Pseudomonadales</taxon>
        <taxon>Pseudomonadaceae</taxon>
        <taxon>Pseudomonas</taxon>
    </lineage>
</organism>
<evidence type="ECO:0000313" key="1">
    <source>
        <dbReference type="EMBL" id="KTB71121.1"/>
    </source>
</evidence>
<proteinExistence type="predicted"/>
<sequence>MVSKIKTGSQAVASGHSKEALLELLNVRPSTLGWDAVVVYNRGRANALMMQQYIQKLTAENYLRPIDGEIPSVDGSNLKFFTAENYLRPIDGEIPSVDGSNLKFFGIQLGIPRLSFENASLTDSRARVTLPIMGGLAILK</sequence>
<dbReference type="AlphaFoldDB" id="A0A0W0IDY9"/>